<dbReference type="Proteomes" id="UP001165064">
    <property type="component" value="Unassembled WGS sequence"/>
</dbReference>
<keyword evidence="2" id="KW-1185">Reference proteome</keyword>
<reference evidence="1" key="1">
    <citation type="submission" date="2023-04" db="EMBL/GenBank/DDBJ databases">
        <title>Ambrosiozyma monospora NBRC 10751.</title>
        <authorList>
            <person name="Ichikawa N."/>
            <person name="Sato H."/>
            <person name="Tonouchi N."/>
        </authorList>
    </citation>
    <scope>NUCLEOTIDE SEQUENCE</scope>
    <source>
        <strain evidence="1">NBRC 10751</strain>
    </source>
</reference>
<protein>
    <submittedName>
        <fullName evidence="1">Unnamed protein product</fullName>
    </submittedName>
</protein>
<sequence>MQSISFNLLSNSVEQDETPYLSKKLDIYLSNDCSSLLSEDESDIFYDCEEEIDSAFFSNVVNDSIAVNCVCSSAQANDIISKLVQLENPIPDFVSGCDHQTPSTTDDFIQNEIEFPACLSAEVEELESPEYNSFNIVVDFFCDDYEYKEENRDTIELQKISQPVSPAVSFYIESKEPPSSCPSTWSSIVVPVPMPAPTTAQFQNFASENVQQSFRYLDFCPAVTEETTHHKKRRQPWNHICRWLHRKNKKSTDRTTYSKVQEVEIESVNSSFADNESESESPSDSTSVSSNTSALFESDKLSSFFETSSVKL</sequence>
<evidence type="ECO:0000313" key="2">
    <source>
        <dbReference type="Proteomes" id="UP001165064"/>
    </source>
</evidence>
<name>A0ACB5TCM7_AMBMO</name>
<organism evidence="1 2">
    <name type="scientific">Ambrosiozyma monospora</name>
    <name type="common">Yeast</name>
    <name type="synonym">Endomycopsis monosporus</name>
    <dbReference type="NCBI Taxonomy" id="43982"/>
    <lineage>
        <taxon>Eukaryota</taxon>
        <taxon>Fungi</taxon>
        <taxon>Dikarya</taxon>
        <taxon>Ascomycota</taxon>
        <taxon>Saccharomycotina</taxon>
        <taxon>Pichiomycetes</taxon>
        <taxon>Pichiales</taxon>
        <taxon>Pichiaceae</taxon>
        <taxon>Ambrosiozyma</taxon>
    </lineage>
</organism>
<gene>
    <name evidence="1" type="ORF">Amon02_000706700</name>
</gene>
<comment type="caution">
    <text evidence="1">The sequence shown here is derived from an EMBL/GenBank/DDBJ whole genome shotgun (WGS) entry which is preliminary data.</text>
</comment>
<dbReference type="EMBL" id="BSXS01005730">
    <property type="protein sequence ID" value="GME84747.1"/>
    <property type="molecule type" value="Genomic_DNA"/>
</dbReference>
<evidence type="ECO:0000313" key="1">
    <source>
        <dbReference type="EMBL" id="GME84747.1"/>
    </source>
</evidence>
<accession>A0ACB5TCM7</accession>
<proteinExistence type="predicted"/>